<dbReference type="InterPro" id="IPR029043">
    <property type="entry name" value="GcvT/YgfZ_C"/>
</dbReference>
<dbReference type="InterPro" id="IPR006222">
    <property type="entry name" value="GCVT_N"/>
</dbReference>
<gene>
    <name evidence="3" type="ORF">CFter6_0863</name>
</gene>
<dbReference type="InterPro" id="IPR027266">
    <property type="entry name" value="TrmE/GcvT-like"/>
</dbReference>
<evidence type="ECO:0000313" key="3">
    <source>
        <dbReference type="EMBL" id="AMO93587.1"/>
    </source>
</evidence>
<dbReference type="Proteomes" id="UP000072421">
    <property type="component" value="Chromosome"/>
</dbReference>
<dbReference type="AlphaFoldDB" id="A0A127P750"/>
<dbReference type="InterPro" id="IPR028896">
    <property type="entry name" value="GcvT/YgfZ/DmdA"/>
</dbReference>
<accession>A0A127P750</accession>
<dbReference type="SUPFAM" id="SSF101790">
    <property type="entry name" value="Aminomethyltransferase beta-barrel domain"/>
    <property type="match status" value="1"/>
</dbReference>
<evidence type="ECO:0000259" key="2">
    <source>
        <dbReference type="Pfam" id="PF08669"/>
    </source>
</evidence>
<dbReference type="Gene3D" id="2.40.30.110">
    <property type="entry name" value="Aminomethyltransferase beta-barrel domains"/>
    <property type="match status" value="1"/>
</dbReference>
<protein>
    <submittedName>
        <fullName evidence="3">Glycine cleavage T-C-terminal barrel domain protein</fullName>
    </submittedName>
</protein>
<sequence length="227" mass="24700">MTPQKLNKEAFPQSAVIEIDIGYARALAAKVSYVGGPGWELYIPTEMGAHVYDTLFEAGADLGLRDGGYYTIDALRIEAGRRAFGLELGPDENPFEAGLEFAVKLNKPAEFVGQAALGKIAPERLAKRLVIFTLDDQQAFAWGGEPIVLNGKAVGELTSAAYSAVLQRMVVMGYVRSAEPLTLEEVLCGEYHINIAGKLFTATAQARPPYPAMIRAELEHQELKLRS</sequence>
<reference evidence="3 4" key="1">
    <citation type="submission" date="2015-11" db="EMBL/GenBank/DDBJ databases">
        <title>Exploring the genomic traits of fungus-feeding bacterial genus Collimonas.</title>
        <authorList>
            <person name="Song C."/>
            <person name="Schmidt R."/>
            <person name="de Jager V."/>
            <person name="Krzyzanowska D."/>
            <person name="Jongedijk E."/>
            <person name="Cankar K."/>
            <person name="Beekwilder J."/>
            <person name="van Veen A."/>
            <person name="de Boer W."/>
            <person name="van Veen J.A."/>
            <person name="Garbeva P."/>
        </authorList>
    </citation>
    <scope>NUCLEOTIDE SEQUENCE [LARGE SCALE GENOMIC DNA]</scope>
    <source>
        <strain evidence="3 4">Ter6</strain>
    </source>
</reference>
<evidence type="ECO:0000313" key="4">
    <source>
        <dbReference type="Proteomes" id="UP000072421"/>
    </source>
</evidence>
<dbReference type="EMBL" id="CP013232">
    <property type="protein sequence ID" value="AMO93587.1"/>
    <property type="molecule type" value="Genomic_DNA"/>
</dbReference>
<organism evidence="3">
    <name type="scientific">Collimonas fungivorans</name>
    <dbReference type="NCBI Taxonomy" id="158899"/>
    <lineage>
        <taxon>Bacteria</taxon>
        <taxon>Pseudomonadati</taxon>
        <taxon>Pseudomonadota</taxon>
        <taxon>Betaproteobacteria</taxon>
        <taxon>Burkholderiales</taxon>
        <taxon>Oxalobacteraceae</taxon>
        <taxon>Collimonas</taxon>
    </lineage>
</organism>
<dbReference type="PANTHER" id="PTHR43757">
    <property type="entry name" value="AMINOMETHYLTRANSFERASE"/>
    <property type="match status" value="1"/>
</dbReference>
<dbReference type="Pfam" id="PF01571">
    <property type="entry name" value="GCV_T"/>
    <property type="match status" value="1"/>
</dbReference>
<feature type="domain" description="Aminomethyltransferase C-terminal" evidence="2">
    <location>
        <begin position="127"/>
        <end position="210"/>
    </location>
</feature>
<dbReference type="PANTHER" id="PTHR43757:SF15">
    <property type="entry name" value="PYRUVATE DEHYDROGENASE PHOSPHATASE REGULATORY SUBUNIT, MITOCHONDRIAL-LIKE"/>
    <property type="match status" value="1"/>
</dbReference>
<dbReference type="PATRIC" id="fig|158899.10.peg.881"/>
<dbReference type="Pfam" id="PF08669">
    <property type="entry name" value="GCV_T_C"/>
    <property type="match status" value="1"/>
</dbReference>
<evidence type="ECO:0000259" key="1">
    <source>
        <dbReference type="Pfam" id="PF01571"/>
    </source>
</evidence>
<dbReference type="InterPro" id="IPR013977">
    <property type="entry name" value="GcvT_C"/>
</dbReference>
<feature type="domain" description="GCVT N-terminal" evidence="1">
    <location>
        <begin position="4"/>
        <end position="107"/>
    </location>
</feature>
<dbReference type="SUPFAM" id="SSF103025">
    <property type="entry name" value="Folate-binding domain"/>
    <property type="match status" value="1"/>
</dbReference>
<name>A0A127P750_9BURK</name>
<dbReference type="Gene3D" id="3.30.1360.120">
    <property type="entry name" value="Probable tRNA modification gtpase trme, domain 1"/>
    <property type="match status" value="1"/>
</dbReference>
<proteinExistence type="predicted"/>
<dbReference type="Gene3D" id="4.10.1250.10">
    <property type="entry name" value="Aminomethyltransferase fragment"/>
    <property type="match status" value="1"/>
</dbReference>